<dbReference type="Proteomes" id="UP000249799">
    <property type="component" value="Chromosome"/>
</dbReference>
<dbReference type="CDD" id="cd01562">
    <property type="entry name" value="Thr-dehyd"/>
    <property type="match status" value="1"/>
</dbReference>
<dbReference type="InterPro" id="IPR036052">
    <property type="entry name" value="TrpB-like_PALP_sf"/>
</dbReference>
<evidence type="ECO:0000256" key="3">
    <source>
        <dbReference type="ARBA" id="ARBA00012096"/>
    </source>
</evidence>
<dbReference type="InterPro" id="IPR002912">
    <property type="entry name" value="ACT_dom"/>
</dbReference>
<dbReference type="NCBIfam" id="TIGR01127">
    <property type="entry name" value="ilvA_1Cterm"/>
    <property type="match status" value="1"/>
</dbReference>
<evidence type="ECO:0000313" key="7">
    <source>
        <dbReference type="EMBL" id="AWV91414.1"/>
    </source>
</evidence>
<organism evidence="7 8">
    <name type="scientific">Bradymonas sediminis</name>
    <dbReference type="NCBI Taxonomy" id="1548548"/>
    <lineage>
        <taxon>Bacteria</taxon>
        <taxon>Deltaproteobacteria</taxon>
        <taxon>Bradymonadales</taxon>
        <taxon>Bradymonadaceae</taxon>
        <taxon>Bradymonas</taxon>
    </lineage>
</organism>
<dbReference type="Gene3D" id="3.40.50.1100">
    <property type="match status" value="2"/>
</dbReference>
<dbReference type="RefSeq" id="WP_111337646.1">
    <property type="nucleotide sequence ID" value="NZ_CP030032.1"/>
</dbReference>
<dbReference type="Pfam" id="PF00291">
    <property type="entry name" value="PALP"/>
    <property type="match status" value="1"/>
</dbReference>
<dbReference type="GO" id="GO:0009097">
    <property type="term" value="P:isoleucine biosynthetic process"/>
    <property type="evidence" value="ECO:0007669"/>
    <property type="project" value="TreeGrafter"/>
</dbReference>
<dbReference type="SUPFAM" id="SSF53686">
    <property type="entry name" value="Tryptophan synthase beta subunit-like PLP-dependent enzymes"/>
    <property type="match status" value="1"/>
</dbReference>
<dbReference type="OrthoDB" id="9811476at2"/>
<dbReference type="GO" id="GO:0003941">
    <property type="term" value="F:L-serine ammonia-lyase activity"/>
    <property type="evidence" value="ECO:0007669"/>
    <property type="project" value="TreeGrafter"/>
</dbReference>
<dbReference type="KEGG" id="bsed:DN745_11685"/>
<dbReference type="GO" id="GO:0004794">
    <property type="term" value="F:threonine deaminase activity"/>
    <property type="evidence" value="ECO:0007669"/>
    <property type="project" value="UniProtKB-EC"/>
</dbReference>
<name>A0A2Z4FRR2_9DELT</name>
<proteinExistence type="inferred from homology"/>
<dbReference type="InterPro" id="IPR044561">
    <property type="entry name" value="ACT_ThrD-II-like"/>
</dbReference>
<comment type="cofactor">
    <cofactor evidence="1">
        <name>pyridoxal 5'-phosphate</name>
        <dbReference type="ChEBI" id="CHEBI:597326"/>
    </cofactor>
</comment>
<evidence type="ECO:0000256" key="1">
    <source>
        <dbReference type="ARBA" id="ARBA00001933"/>
    </source>
</evidence>
<keyword evidence="5 7" id="KW-0456">Lyase</keyword>
<gene>
    <name evidence="7" type="ORF">DN745_11685</name>
</gene>
<dbReference type="InterPro" id="IPR001926">
    <property type="entry name" value="TrpB-like_PALP"/>
</dbReference>
<dbReference type="AlphaFoldDB" id="A0A2Z4FRR2"/>
<comment type="similarity">
    <text evidence="2">Belongs to the serine/threonine dehydratase family.</text>
</comment>
<dbReference type="FunFam" id="3.40.50.1100:FF:000007">
    <property type="entry name" value="L-threonine dehydratase catabolic TdcB"/>
    <property type="match status" value="1"/>
</dbReference>
<dbReference type="PANTHER" id="PTHR48078">
    <property type="entry name" value="THREONINE DEHYDRATASE, MITOCHONDRIAL-RELATED"/>
    <property type="match status" value="1"/>
</dbReference>
<dbReference type="EMBL" id="CP030032">
    <property type="protein sequence ID" value="AWV91414.1"/>
    <property type="molecule type" value="Genomic_DNA"/>
</dbReference>
<evidence type="ECO:0000256" key="5">
    <source>
        <dbReference type="ARBA" id="ARBA00023239"/>
    </source>
</evidence>
<keyword evidence="4" id="KW-0663">Pyridoxal phosphate</keyword>
<dbReference type="GO" id="GO:0006565">
    <property type="term" value="P:L-serine catabolic process"/>
    <property type="evidence" value="ECO:0007669"/>
    <property type="project" value="TreeGrafter"/>
</dbReference>
<reference evidence="7 8" key="1">
    <citation type="submission" date="2018-06" db="EMBL/GenBank/DDBJ databases">
        <title>Lujinxingia sediminis gen. nov. sp. nov., a new facultative anaerobic member of the class Deltaproteobacteria, and proposal of Lujinxingaceae fam. nov.</title>
        <authorList>
            <person name="Guo L.-Y."/>
            <person name="Li C.-M."/>
            <person name="Wang S."/>
            <person name="Du Z.-J."/>
        </authorList>
    </citation>
    <scope>NUCLEOTIDE SEQUENCE [LARGE SCALE GENOMIC DNA]</scope>
    <source>
        <strain evidence="7 8">FA350</strain>
    </source>
</reference>
<dbReference type="PANTHER" id="PTHR48078:SF6">
    <property type="entry name" value="L-THREONINE DEHYDRATASE CATABOLIC TDCB"/>
    <property type="match status" value="1"/>
</dbReference>
<feature type="domain" description="ACT" evidence="6">
    <location>
        <begin position="328"/>
        <end position="409"/>
    </location>
</feature>
<evidence type="ECO:0000256" key="2">
    <source>
        <dbReference type="ARBA" id="ARBA00010869"/>
    </source>
</evidence>
<dbReference type="EC" id="4.3.1.19" evidence="3"/>
<dbReference type="GO" id="GO:0006567">
    <property type="term" value="P:L-threonine catabolic process"/>
    <property type="evidence" value="ECO:0007669"/>
    <property type="project" value="InterPro"/>
</dbReference>
<sequence length="409" mass="43673">MVRFEDIEAARNRIAGSIDITPCYKSENLSQRSSSKVYLKLDNLQRTGSFKERGAANMLMSLSQSERERGVIASSAGNHAQAIALHGTKLGIDTKIVMPEGTPLVKVSRTRAFGGKVVLHGANYDEAYLKATEIAAEEDRCFVHAFDDPAIIAGQGTLGLELLEQNPYIEVVVVPVGGGGLISGVAAALKETNPRIRVIGVEPDVLPSMRDAIAADGPVEVPAAQTLADGIAVRKVGRYTHANAARYVDEIVSVSEEEIANAILVCLEEEKFMVEGAGAAAVAALLAGKLPNIAGRRVCLVISGGNIDVNVISRIIERGLVAAGRLVQLKLRMEDVPGRLADLLALLAKSRANVLQVSHNRTFMEASPLGKTDVELTLETRGPEHIAEIRALLDKKGYVSLSHLNLRGV</sequence>
<evidence type="ECO:0000313" key="8">
    <source>
        <dbReference type="Proteomes" id="UP000249799"/>
    </source>
</evidence>
<dbReference type="InterPro" id="IPR050147">
    <property type="entry name" value="Ser/Thr_Dehydratase"/>
</dbReference>
<evidence type="ECO:0000259" key="6">
    <source>
        <dbReference type="PROSITE" id="PS51671"/>
    </source>
</evidence>
<keyword evidence="8" id="KW-1185">Reference proteome</keyword>
<dbReference type="CDD" id="cd04886">
    <property type="entry name" value="ACT_ThrD-II-like"/>
    <property type="match status" value="1"/>
</dbReference>
<evidence type="ECO:0000256" key="4">
    <source>
        <dbReference type="ARBA" id="ARBA00022898"/>
    </source>
</evidence>
<dbReference type="InterPro" id="IPR005789">
    <property type="entry name" value="Thr_deHydtase_catblc"/>
</dbReference>
<dbReference type="PROSITE" id="PS51671">
    <property type="entry name" value="ACT"/>
    <property type="match status" value="1"/>
</dbReference>
<protein>
    <recommendedName>
        <fullName evidence="3">threonine ammonia-lyase</fullName>
        <ecNumber evidence="3">4.3.1.19</ecNumber>
    </recommendedName>
</protein>
<accession>A0A2Z4FRR2</accession>